<reference evidence="15 16" key="1">
    <citation type="submission" date="2016-10" db="EMBL/GenBank/DDBJ databases">
        <authorList>
            <person name="de Groot N.N."/>
        </authorList>
    </citation>
    <scope>NUCLEOTIDE SEQUENCE [LARGE SCALE GENOMIC DNA]</scope>
    <source>
        <strain evidence="15 16">ATCC 35022</strain>
    </source>
</reference>
<evidence type="ECO:0000256" key="11">
    <source>
        <dbReference type="RuleBase" id="RU003357"/>
    </source>
</evidence>
<dbReference type="Gene3D" id="2.170.130.10">
    <property type="entry name" value="TonB-dependent receptor, plug domain"/>
    <property type="match status" value="1"/>
</dbReference>
<dbReference type="OrthoDB" id="9796221at2"/>
<dbReference type="InterPro" id="IPR039426">
    <property type="entry name" value="TonB-dep_rcpt-like"/>
</dbReference>
<keyword evidence="7 10" id="KW-0472">Membrane</keyword>
<dbReference type="AlphaFoldDB" id="A0A1G6A1A0"/>
<dbReference type="Gene3D" id="2.40.170.20">
    <property type="entry name" value="TonB-dependent receptor, beta-barrel domain"/>
    <property type="match status" value="1"/>
</dbReference>
<keyword evidence="3 10" id="KW-0813">Transport</keyword>
<dbReference type="GO" id="GO:0015232">
    <property type="term" value="F:heme transmembrane transporter activity"/>
    <property type="evidence" value="ECO:0007669"/>
    <property type="project" value="InterPro"/>
</dbReference>
<dbReference type="RefSeq" id="WP_090874211.1">
    <property type="nucleotide sequence ID" value="NZ_FMXQ01000001.1"/>
</dbReference>
<dbReference type="InterPro" id="IPR037066">
    <property type="entry name" value="Plug_dom_sf"/>
</dbReference>
<evidence type="ECO:0000256" key="8">
    <source>
        <dbReference type="ARBA" id="ARBA00023170"/>
    </source>
</evidence>
<dbReference type="CDD" id="cd01347">
    <property type="entry name" value="ligand_gated_channel"/>
    <property type="match status" value="1"/>
</dbReference>
<proteinExistence type="inferred from homology"/>
<dbReference type="Pfam" id="PF07715">
    <property type="entry name" value="Plug"/>
    <property type="match status" value="1"/>
</dbReference>
<gene>
    <name evidence="15" type="ORF">SAMN02982931_00039</name>
</gene>
<dbReference type="InterPro" id="IPR036942">
    <property type="entry name" value="Beta-barrel_TonB_sf"/>
</dbReference>
<keyword evidence="16" id="KW-1185">Reference proteome</keyword>
<evidence type="ECO:0000256" key="6">
    <source>
        <dbReference type="ARBA" id="ARBA00023077"/>
    </source>
</evidence>
<dbReference type="InterPro" id="IPR012910">
    <property type="entry name" value="Plug_dom"/>
</dbReference>
<keyword evidence="6 11" id="KW-0798">TonB box</keyword>
<name>A0A1G6A1A0_9HYPH</name>
<evidence type="ECO:0000259" key="14">
    <source>
        <dbReference type="Pfam" id="PF07715"/>
    </source>
</evidence>
<dbReference type="SUPFAM" id="SSF56935">
    <property type="entry name" value="Porins"/>
    <property type="match status" value="1"/>
</dbReference>
<protein>
    <submittedName>
        <fullName evidence="15">Hemoglobin/transferrin/lactoferrin receptor protein</fullName>
    </submittedName>
</protein>
<dbReference type="GO" id="GO:0044718">
    <property type="term" value="P:siderophore transmembrane transport"/>
    <property type="evidence" value="ECO:0007669"/>
    <property type="project" value="TreeGrafter"/>
</dbReference>
<sequence length="674" mass="71843">MRTGVRENAATPGQWRDALARCALAALGLSMADAALADDMNLLSGGVLDLDAITVTASPGGEPAYGALSPTTIWTRGALEPLQADTVTEVLTLIPSVNTQTTPADAGTAVSVRGLQDFGRVNVLVDGARQNFQKSGHGANGTFFFDTEMLRAVDVTRGPTSGVNGGGAIGGVVSFSTLDADDVLQGGETVAASLKAKAESNPESILLHGEAAARLSDRADVAVAGTWRDAGDYTSGNGEEVVAAQDMLSGLAKARFTPDDDQEITLSALHYDSGFDSAFSEALTSRAMSDTFTLGYHWDPTASWADLTAKIYYTSTRQEQKADDGRTRFEIGTLGGDLHNTSRFVIGSMAHELTYGSDLFHDAVETRDPHGTSDDLTPSGDRLVYGAFIEDRIAVTERVELVGALRYDGYDLTGDNIANSGGRLSPKITLGYTPFTPVTVYATYAEAYRPPSLTETLIDGFHPPPVTAGRFLPNPDLKPEVARNIEAGVDFAFDGVVGPSDSLNVKLGVFHNRVEDYIEQVFEYFPIPGGYQYQNIAEATIQGFEFEARYDAERAFAGLSGQVMGGVDSRTGDQLTSVPPNRLTAIAGIRALDGDLEAGTRITFVGAKRDAEMLGLVGDPYQTVDLFATWKINPRTDASLYFANIFNEQYTQYPNGSPSPGINAKVSLTTRFGS</sequence>
<organism evidence="15 16">
    <name type="scientific">Bauldia litoralis</name>
    <dbReference type="NCBI Taxonomy" id="665467"/>
    <lineage>
        <taxon>Bacteria</taxon>
        <taxon>Pseudomonadati</taxon>
        <taxon>Pseudomonadota</taxon>
        <taxon>Alphaproteobacteria</taxon>
        <taxon>Hyphomicrobiales</taxon>
        <taxon>Kaistiaceae</taxon>
        <taxon>Bauldia</taxon>
    </lineage>
</organism>
<dbReference type="GO" id="GO:0009279">
    <property type="term" value="C:cell outer membrane"/>
    <property type="evidence" value="ECO:0007669"/>
    <property type="project" value="UniProtKB-SubCell"/>
</dbReference>
<evidence type="ECO:0000256" key="3">
    <source>
        <dbReference type="ARBA" id="ARBA00022448"/>
    </source>
</evidence>
<dbReference type="PROSITE" id="PS52016">
    <property type="entry name" value="TONB_DEPENDENT_REC_3"/>
    <property type="match status" value="1"/>
</dbReference>
<feature type="signal peptide" evidence="12">
    <location>
        <begin position="1"/>
        <end position="37"/>
    </location>
</feature>
<dbReference type="PANTHER" id="PTHR30069:SF41">
    <property type="entry name" value="HEME_HEMOPEXIN UTILIZATION PROTEIN C"/>
    <property type="match status" value="1"/>
</dbReference>
<feature type="chain" id="PRO_5011620181" evidence="12">
    <location>
        <begin position="38"/>
        <end position="674"/>
    </location>
</feature>
<evidence type="ECO:0000256" key="2">
    <source>
        <dbReference type="ARBA" id="ARBA00009810"/>
    </source>
</evidence>
<evidence type="ECO:0000313" key="15">
    <source>
        <dbReference type="EMBL" id="SDB02209.1"/>
    </source>
</evidence>
<comment type="similarity">
    <text evidence="2 10 11">Belongs to the TonB-dependent receptor family.</text>
</comment>
<evidence type="ECO:0000259" key="13">
    <source>
        <dbReference type="Pfam" id="PF00593"/>
    </source>
</evidence>
<dbReference type="InterPro" id="IPR011276">
    <property type="entry name" value="TonB_haem/Hb_rcpt"/>
</dbReference>
<keyword evidence="8 15" id="KW-0675">Receptor</keyword>
<feature type="domain" description="TonB-dependent receptor plug" evidence="14">
    <location>
        <begin position="69"/>
        <end position="172"/>
    </location>
</feature>
<evidence type="ECO:0000256" key="10">
    <source>
        <dbReference type="PROSITE-ProRule" id="PRU01360"/>
    </source>
</evidence>
<dbReference type="InterPro" id="IPR000531">
    <property type="entry name" value="Beta-barrel_TonB"/>
</dbReference>
<keyword evidence="12" id="KW-0732">Signal</keyword>
<keyword evidence="5 10" id="KW-0812">Transmembrane</keyword>
<dbReference type="Proteomes" id="UP000199071">
    <property type="component" value="Unassembled WGS sequence"/>
</dbReference>
<evidence type="ECO:0000256" key="7">
    <source>
        <dbReference type="ARBA" id="ARBA00023136"/>
    </source>
</evidence>
<dbReference type="PANTHER" id="PTHR30069">
    <property type="entry name" value="TONB-DEPENDENT OUTER MEMBRANE RECEPTOR"/>
    <property type="match status" value="1"/>
</dbReference>
<evidence type="ECO:0000313" key="16">
    <source>
        <dbReference type="Proteomes" id="UP000199071"/>
    </source>
</evidence>
<evidence type="ECO:0000256" key="4">
    <source>
        <dbReference type="ARBA" id="ARBA00022452"/>
    </source>
</evidence>
<dbReference type="EMBL" id="FMXQ01000001">
    <property type="protein sequence ID" value="SDB02209.1"/>
    <property type="molecule type" value="Genomic_DNA"/>
</dbReference>
<keyword evidence="9 10" id="KW-0998">Cell outer membrane</keyword>
<accession>A0A1G6A1A0</accession>
<feature type="domain" description="TonB-dependent receptor-like beta-barrel" evidence="13">
    <location>
        <begin position="257"/>
        <end position="647"/>
    </location>
</feature>
<evidence type="ECO:0000256" key="5">
    <source>
        <dbReference type="ARBA" id="ARBA00022692"/>
    </source>
</evidence>
<evidence type="ECO:0000256" key="12">
    <source>
        <dbReference type="SAM" id="SignalP"/>
    </source>
</evidence>
<dbReference type="GO" id="GO:0015344">
    <property type="term" value="F:siderophore uptake transmembrane transporter activity"/>
    <property type="evidence" value="ECO:0007669"/>
    <property type="project" value="TreeGrafter"/>
</dbReference>
<dbReference type="NCBIfam" id="TIGR01785">
    <property type="entry name" value="TonB-hemin"/>
    <property type="match status" value="1"/>
</dbReference>
<dbReference type="Pfam" id="PF00593">
    <property type="entry name" value="TonB_dep_Rec_b-barrel"/>
    <property type="match status" value="1"/>
</dbReference>
<evidence type="ECO:0000256" key="9">
    <source>
        <dbReference type="ARBA" id="ARBA00023237"/>
    </source>
</evidence>
<dbReference type="STRING" id="665467.SAMN02982931_00039"/>
<keyword evidence="4 10" id="KW-1134">Transmembrane beta strand</keyword>
<evidence type="ECO:0000256" key="1">
    <source>
        <dbReference type="ARBA" id="ARBA00004571"/>
    </source>
</evidence>
<comment type="subcellular location">
    <subcellularLocation>
        <location evidence="1 10">Cell outer membrane</location>
        <topology evidence="1 10">Multi-pass membrane protein</topology>
    </subcellularLocation>
</comment>